<organism evidence="8 9">
    <name type="scientific">Ktedonobacter robiniae</name>
    <dbReference type="NCBI Taxonomy" id="2778365"/>
    <lineage>
        <taxon>Bacteria</taxon>
        <taxon>Bacillati</taxon>
        <taxon>Chloroflexota</taxon>
        <taxon>Ktedonobacteria</taxon>
        <taxon>Ktedonobacterales</taxon>
        <taxon>Ktedonobacteraceae</taxon>
        <taxon>Ktedonobacter</taxon>
    </lineage>
</organism>
<comment type="caution">
    <text evidence="8">The sequence shown here is derived from an EMBL/GenBank/DDBJ whole genome shotgun (WGS) entry which is preliminary data.</text>
</comment>
<dbReference type="InterPro" id="IPR050109">
    <property type="entry name" value="HTH-type_TetR-like_transc_reg"/>
</dbReference>
<keyword evidence="1" id="KW-0805">Transcription regulation</keyword>
<keyword evidence="6" id="KW-0812">Transmembrane</keyword>
<dbReference type="PANTHER" id="PTHR30055:SF234">
    <property type="entry name" value="HTH-TYPE TRANSCRIPTIONAL REGULATOR BETI"/>
    <property type="match status" value="1"/>
</dbReference>
<feature type="region of interest" description="Disordered" evidence="5">
    <location>
        <begin position="240"/>
        <end position="271"/>
    </location>
</feature>
<dbReference type="PROSITE" id="PS50977">
    <property type="entry name" value="HTH_TETR_2"/>
    <property type="match status" value="1"/>
</dbReference>
<dbReference type="InterPro" id="IPR009057">
    <property type="entry name" value="Homeodomain-like_sf"/>
</dbReference>
<reference evidence="8 9" key="1">
    <citation type="journal article" date="2021" name="Int. J. Syst. Evol. Microbiol.">
        <title>Reticulibacter mediterranei gen. nov., sp. nov., within the new family Reticulibacteraceae fam. nov., and Ktedonospora formicarum gen. nov., sp. nov., Ktedonobacter robiniae sp. nov., Dictyobacter formicarum sp. nov. and Dictyobacter arantiisoli sp. nov., belonging to the class Ktedonobacteria.</title>
        <authorList>
            <person name="Yabe S."/>
            <person name="Zheng Y."/>
            <person name="Wang C.M."/>
            <person name="Sakai Y."/>
            <person name="Abe K."/>
            <person name="Yokota A."/>
            <person name="Donadio S."/>
            <person name="Cavaletti L."/>
            <person name="Monciardini P."/>
        </authorList>
    </citation>
    <scope>NUCLEOTIDE SEQUENCE [LARGE SCALE GENOMIC DNA]</scope>
    <source>
        <strain evidence="8 9">SOSP1-30</strain>
    </source>
</reference>
<keyword evidence="3" id="KW-0804">Transcription</keyword>
<dbReference type="RefSeq" id="WP_201368719.1">
    <property type="nucleotide sequence ID" value="NZ_BNJG01000001.1"/>
</dbReference>
<evidence type="ECO:0000256" key="6">
    <source>
        <dbReference type="SAM" id="Phobius"/>
    </source>
</evidence>
<dbReference type="Proteomes" id="UP000654345">
    <property type="component" value="Unassembled WGS sequence"/>
</dbReference>
<keyword evidence="2 4" id="KW-0238">DNA-binding</keyword>
<feature type="compositionally biased region" description="Basic residues" evidence="5">
    <location>
        <begin position="254"/>
        <end position="271"/>
    </location>
</feature>
<evidence type="ECO:0000256" key="4">
    <source>
        <dbReference type="PROSITE-ProRule" id="PRU00335"/>
    </source>
</evidence>
<dbReference type="EMBL" id="BNJG01000001">
    <property type="protein sequence ID" value="GHO51743.1"/>
    <property type="molecule type" value="Genomic_DNA"/>
</dbReference>
<evidence type="ECO:0000256" key="2">
    <source>
        <dbReference type="ARBA" id="ARBA00023125"/>
    </source>
</evidence>
<sequence length="318" mass="35403">MAQQNRRESRQMQTRERREARAQRILDAASTLILHDGYDKTTIEEIAKEAGVGKGTLYLHWDSREALFAALILREKVAMAEDIKQRIAGDPVGASLHGLLKHAALALMQRPLLKAALLHDTQVFGEVIQREQGSTLSTEVLAGFTAYLEALRQQGLVRADLSLHTLGALFSSIFTGFFLAVPFLPDAFKPSDEELAELIAETGHRTLEPRDPLPSSSLQMASHTLKQYLDRSVASAQEQLQVGDQAKVEDDRSRAHRSVRARGRKGGRSKKLKTVAQVDQVRRLYADKTKSIEEICSTLGISRASFYRYLKDARPGES</sequence>
<name>A0ABQ3UGA2_9CHLR</name>
<dbReference type="Gene3D" id="1.10.357.10">
    <property type="entry name" value="Tetracycline Repressor, domain 2"/>
    <property type="match status" value="1"/>
</dbReference>
<proteinExistence type="predicted"/>
<feature type="domain" description="HTH tetR-type" evidence="7">
    <location>
        <begin position="19"/>
        <end position="79"/>
    </location>
</feature>
<dbReference type="InterPro" id="IPR001647">
    <property type="entry name" value="HTH_TetR"/>
</dbReference>
<dbReference type="PRINTS" id="PR00455">
    <property type="entry name" value="HTHTETR"/>
</dbReference>
<dbReference type="SUPFAM" id="SSF46689">
    <property type="entry name" value="Homeodomain-like"/>
    <property type="match status" value="1"/>
</dbReference>
<dbReference type="Pfam" id="PF00440">
    <property type="entry name" value="TetR_N"/>
    <property type="match status" value="1"/>
</dbReference>
<feature type="transmembrane region" description="Helical" evidence="6">
    <location>
        <begin position="161"/>
        <end position="184"/>
    </location>
</feature>
<keyword evidence="6" id="KW-0472">Membrane</keyword>
<dbReference type="Pfam" id="PF02796">
    <property type="entry name" value="HTH_7"/>
    <property type="match status" value="1"/>
</dbReference>
<evidence type="ECO:0000256" key="1">
    <source>
        <dbReference type="ARBA" id="ARBA00023015"/>
    </source>
</evidence>
<evidence type="ECO:0000256" key="3">
    <source>
        <dbReference type="ARBA" id="ARBA00023163"/>
    </source>
</evidence>
<keyword evidence="9" id="KW-1185">Reference proteome</keyword>
<keyword evidence="6" id="KW-1133">Transmembrane helix</keyword>
<evidence type="ECO:0000256" key="5">
    <source>
        <dbReference type="SAM" id="MobiDB-lite"/>
    </source>
</evidence>
<protein>
    <recommendedName>
        <fullName evidence="7">HTH tetR-type domain-containing protein</fullName>
    </recommendedName>
</protein>
<evidence type="ECO:0000313" key="9">
    <source>
        <dbReference type="Proteomes" id="UP000654345"/>
    </source>
</evidence>
<evidence type="ECO:0000259" key="7">
    <source>
        <dbReference type="PROSITE" id="PS50977"/>
    </source>
</evidence>
<accession>A0ABQ3UGA2</accession>
<evidence type="ECO:0000313" key="8">
    <source>
        <dbReference type="EMBL" id="GHO51743.1"/>
    </source>
</evidence>
<feature type="DNA-binding region" description="H-T-H motif" evidence="4">
    <location>
        <begin position="42"/>
        <end position="61"/>
    </location>
</feature>
<dbReference type="InterPro" id="IPR006120">
    <property type="entry name" value="Resolvase_HTH_dom"/>
</dbReference>
<gene>
    <name evidence="8" type="ORF">KSB_02180</name>
</gene>
<dbReference type="PANTHER" id="PTHR30055">
    <property type="entry name" value="HTH-TYPE TRANSCRIPTIONAL REGULATOR RUTR"/>
    <property type="match status" value="1"/>
</dbReference>